<evidence type="ECO:0000313" key="2">
    <source>
        <dbReference type="EMBL" id="AIK96551.1"/>
    </source>
</evidence>
<accession>A0A077AVX8</accession>
<feature type="transmembrane region" description="Helical" evidence="1">
    <location>
        <begin position="38"/>
        <end position="59"/>
    </location>
</feature>
<organism evidence="2 3">
    <name type="scientific">Candidatus Odyssella acanthamoebae</name>
    <dbReference type="NCBI Taxonomy" id="91604"/>
    <lineage>
        <taxon>Bacteria</taxon>
        <taxon>Pseudomonadati</taxon>
        <taxon>Pseudomonadota</taxon>
        <taxon>Alphaproteobacteria</taxon>
        <taxon>Holosporales</taxon>
        <taxon>Candidatus Paracaedibacteraceae</taxon>
        <taxon>Candidatus Odyssella</taxon>
    </lineage>
</organism>
<dbReference type="KEGG" id="paca:ID47_07085"/>
<dbReference type="EMBL" id="CP008941">
    <property type="protein sequence ID" value="AIK96551.1"/>
    <property type="molecule type" value="Genomic_DNA"/>
</dbReference>
<reference evidence="2 3" key="1">
    <citation type="submission" date="2014-07" db="EMBL/GenBank/DDBJ databases">
        <title>Comparative genomic insights into amoeba endosymbionts belonging to the families of Holosporaceae and Candidatus Midichloriaceae within Rickettsiales.</title>
        <authorList>
            <person name="Wang Z."/>
            <person name="Wu M."/>
        </authorList>
    </citation>
    <scope>NUCLEOTIDE SEQUENCE [LARGE SCALE GENOMIC DNA]</scope>
    <source>
        <strain evidence="2">PRA3</strain>
    </source>
</reference>
<protein>
    <submittedName>
        <fullName evidence="2">Uncharacterized protein</fullName>
    </submittedName>
</protein>
<name>A0A077AVX8_9PROT</name>
<keyword evidence="3" id="KW-1185">Reference proteome</keyword>
<proteinExistence type="predicted"/>
<dbReference type="AlphaFoldDB" id="A0A077AVX8"/>
<dbReference type="HOGENOM" id="CLU_2732541_0_0_5"/>
<gene>
    <name evidence="2" type="ORF">ID47_07085</name>
</gene>
<keyword evidence="1" id="KW-1133">Transmembrane helix</keyword>
<sequence length="71" mass="8194">MYSAIIVWPVIACAPFDLGDPIWPEPTKIGTWIVVNEAYLIPQILAEMIISLPILRWMLRRSKKFTLTKHS</sequence>
<evidence type="ECO:0000256" key="1">
    <source>
        <dbReference type="SAM" id="Phobius"/>
    </source>
</evidence>
<dbReference type="Proteomes" id="UP000028926">
    <property type="component" value="Chromosome"/>
</dbReference>
<keyword evidence="1" id="KW-0472">Membrane</keyword>
<dbReference type="RefSeq" id="WP_038465070.1">
    <property type="nucleotide sequence ID" value="NZ_CP008941.1"/>
</dbReference>
<keyword evidence="1" id="KW-0812">Transmembrane</keyword>
<evidence type="ECO:0000313" key="3">
    <source>
        <dbReference type="Proteomes" id="UP000028926"/>
    </source>
</evidence>